<dbReference type="GO" id="GO:0022857">
    <property type="term" value="F:transmembrane transporter activity"/>
    <property type="evidence" value="ECO:0007669"/>
    <property type="project" value="InterPro"/>
</dbReference>
<evidence type="ECO:0000259" key="2">
    <source>
        <dbReference type="Pfam" id="PF04069"/>
    </source>
</evidence>
<keyword evidence="1" id="KW-0732">Signal</keyword>
<dbReference type="EMBL" id="WNDV01000025">
    <property type="protein sequence ID" value="KAF1033987.1"/>
    <property type="molecule type" value="Genomic_DNA"/>
</dbReference>
<comment type="caution">
    <text evidence="3">The sequence shown here is derived from an EMBL/GenBank/DDBJ whole genome shotgun (WGS) entry which is preliminary data.</text>
</comment>
<dbReference type="GO" id="GO:0043190">
    <property type="term" value="C:ATP-binding cassette (ABC) transporter complex"/>
    <property type="evidence" value="ECO:0007669"/>
    <property type="project" value="InterPro"/>
</dbReference>
<dbReference type="Proteomes" id="UP000467522">
    <property type="component" value="Unassembled WGS sequence"/>
</dbReference>
<organism evidence="3 4">
    <name type="scientific">Burkholderia lata (strain ATCC 17760 / DSM 23089 / LMG 22485 / NCIMB 9086 / R18194 / 383)</name>
    <dbReference type="NCBI Taxonomy" id="482957"/>
    <lineage>
        <taxon>Bacteria</taxon>
        <taxon>Pseudomonadati</taxon>
        <taxon>Pseudomonadota</taxon>
        <taxon>Betaproteobacteria</taxon>
        <taxon>Burkholderiales</taxon>
        <taxon>Burkholderiaceae</taxon>
        <taxon>Burkholderia</taxon>
        <taxon>Burkholderia cepacia complex</taxon>
    </lineage>
</organism>
<evidence type="ECO:0000313" key="3">
    <source>
        <dbReference type="EMBL" id="KAF1033987.1"/>
    </source>
</evidence>
<feature type="signal peptide" evidence="1">
    <location>
        <begin position="1"/>
        <end position="25"/>
    </location>
</feature>
<evidence type="ECO:0000256" key="1">
    <source>
        <dbReference type="SAM" id="SignalP"/>
    </source>
</evidence>
<name>A0A833PQS4_BURL3</name>
<dbReference type="AlphaFoldDB" id="A0A833PQS4"/>
<sequence>MRRCKIGYILVMSMLIGLTPDAVRASEAQQSQRPLVVGEINLTFYQVAAAVVVEVLERLGHPVTIVDGNHPQIYDALGKSRVDVLVASWLPHAHGPLQQPLADKLVEATTLYTDARLFWAIPSYVPESEVSSIDDLRKPDVASKIDKDIAGVGPGSGLMVGSEKVMSSYRLKDAGYSLRVASANEWAAHLQTAYIEKKWMVMPLWQPQYLNAMYRMRVLNDPKGVFGEDRAVVVVRKKVWESLPEHSRNVLSRVRLSVPVVTELERQLVVEHLPARQIAQDWMRSNRAETDPWFAE</sequence>
<feature type="domain" description="ABC-type glycine betaine transport system substrate-binding" evidence="2">
    <location>
        <begin position="34"/>
        <end position="284"/>
    </location>
</feature>
<evidence type="ECO:0000313" key="4">
    <source>
        <dbReference type="Proteomes" id="UP000467522"/>
    </source>
</evidence>
<dbReference type="Pfam" id="PF04069">
    <property type="entry name" value="OpuAC"/>
    <property type="match status" value="1"/>
</dbReference>
<feature type="chain" id="PRO_5032320046" evidence="1">
    <location>
        <begin position="26"/>
        <end position="296"/>
    </location>
</feature>
<dbReference type="InterPro" id="IPR007210">
    <property type="entry name" value="ABC_Gly_betaine_transp_sub-bd"/>
</dbReference>
<dbReference type="SUPFAM" id="SSF53850">
    <property type="entry name" value="Periplasmic binding protein-like II"/>
    <property type="match status" value="1"/>
</dbReference>
<dbReference type="Gene3D" id="3.40.190.100">
    <property type="entry name" value="Glycine betaine-binding periplasmic protein, domain 2"/>
    <property type="match status" value="1"/>
</dbReference>
<accession>A0A833PQS4</accession>
<gene>
    <name evidence="3" type="primary">gbuC_3</name>
    <name evidence="3" type="ORF">GAK33_05828</name>
</gene>
<reference evidence="4" key="1">
    <citation type="journal article" date="2020" name="MBio">
        <title>Horizontal gene transfer to a defensive symbiont with a reduced genome amongst a multipartite beetle microbiome.</title>
        <authorList>
            <person name="Waterworth S.C."/>
            <person name="Florez L.V."/>
            <person name="Rees E.R."/>
            <person name="Hertweck C."/>
            <person name="Kaltenpoth M."/>
            <person name="Kwan J.C."/>
        </authorList>
    </citation>
    <scope>NUCLEOTIDE SEQUENCE [LARGE SCALE GENOMIC DNA]</scope>
</reference>
<proteinExistence type="predicted"/>
<dbReference type="Gene3D" id="3.40.190.10">
    <property type="entry name" value="Periplasmic binding protein-like II"/>
    <property type="match status" value="1"/>
</dbReference>
<protein>
    <submittedName>
        <fullName evidence="3">Glycine betaine/carnitine transport binding protein GbuC</fullName>
    </submittedName>
</protein>